<evidence type="ECO:0000256" key="1">
    <source>
        <dbReference type="SAM" id="MobiDB-lite"/>
    </source>
</evidence>
<dbReference type="EMBL" id="DXEV01000138">
    <property type="protein sequence ID" value="HIX57201.1"/>
    <property type="molecule type" value="Genomic_DNA"/>
</dbReference>
<reference evidence="3" key="2">
    <citation type="submission" date="2021-04" db="EMBL/GenBank/DDBJ databases">
        <authorList>
            <person name="Gilroy R."/>
        </authorList>
    </citation>
    <scope>NUCLEOTIDE SEQUENCE</scope>
    <source>
        <strain evidence="3">USASDec5-558</strain>
    </source>
</reference>
<feature type="compositionally biased region" description="Low complexity" evidence="1">
    <location>
        <begin position="190"/>
        <end position="208"/>
    </location>
</feature>
<dbReference type="AlphaFoldDB" id="A0A9D1WDJ7"/>
<dbReference type="PANTHER" id="PTHR34980">
    <property type="entry name" value="INNER MEMBRANE PROTEIN-RELATED-RELATED"/>
    <property type="match status" value="1"/>
</dbReference>
<proteinExistence type="predicted"/>
<organism evidence="3 4">
    <name type="scientific">Candidatus Anaerobiospirillum pullistercoris</name>
    <dbReference type="NCBI Taxonomy" id="2838452"/>
    <lineage>
        <taxon>Bacteria</taxon>
        <taxon>Pseudomonadati</taxon>
        <taxon>Pseudomonadota</taxon>
        <taxon>Gammaproteobacteria</taxon>
        <taxon>Aeromonadales</taxon>
        <taxon>Succinivibrionaceae</taxon>
        <taxon>Anaerobiospirillum</taxon>
    </lineage>
</organism>
<dbReference type="PANTHER" id="PTHR34980:SF3">
    <property type="entry name" value="BLR8105 PROTEIN"/>
    <property type="match status" value="1"/>
</dbReference>
<evidence type="ECO:0000256" key="2">
    <source>
        <dbReference type="SAM" id="Phobius"/>
    </source>
</evidence>
<comment type="caution">
    <text evidence="3">The sequence shown here is derived from an EMBL/GenBank/DDBJ whole genome shotgun (WGS) entry which is preliminary data.</text>
</comment>
<gene>
    <name evidence="3" type="ORF">H9850_06990</name>
</gene>
<name>A0A9D1WDJ7_9GAMM</name>
<reference evidence="3" key="1">
    <citation type="journal article" date="2021" name="PeerJ">
        <title>Extensive microbial diversity within the chicken gut microbiome revealed by metagenomics and culture.</title>
        <authorList>
            <person name="Gilroy R."/>
            <person name="Ravi A."/>
            <person name="Getino M."/>
            <person name="Pursley I."/>
            <person name="Horton D.L."/>
            <person name="Alikhan N.F."/>
            <person name="Baker D."/>
            <person name="Gharbi K."/>
            <person name="Hall N."/>
            <person name="Watson M."/>
            <person name="Adriaenssens E.M."/>
            <person name="Foster-Nyarko E."/>
            <person name="Jarju S."/>
            <person name="Secka A."/>
            <person name="Antonio M."/>
            <person name="Oren A."/>
            <person name="Chaudhuri R.R."/>
            <person name="La Ragione R."/>
            <person name="Hildebrand F."/>
            <person name="Pallen M.J."/>
        </authorList>
    </citation>
    <scope>NUCLEOTIDE SEQUENCE</scope>
    <source>
        <strain evidence="3">USASDec5-558</strain>
    </source>
</reference>
<feature type="region of interest" description="Disordered" evidence="1">
    <location>
        <begin position="175"/>
        <end position="208"/>
    </location>
</feature>
<dbReference type="Proteomes" id="UP000886829">
    <property type="component" value="Unassembled WGS sequence"/>
</dbReference>
<feature type="transmembrane region" description="Helical" evidence="2">
    <location>
        <begin position="53"/>
        <end position="71"/>
    </location>
</feature>
<dbReference type="InterPro" id="IPR008523">
    <property type="entry name" value="DUF805"/>
</dbReference>
<keyword evidence="2" id="KW-1133">Transmembrane helix</keyword>
<sequence>MTFSQAVITNFKHKSFRFYGRSSRHEFWYFYVALLAGGALCFCLSFVPIVGSLLVALGILYLCCCHITALVRRLHDCNRSGKLVALPFLLLLAYFVARIPLHALYQDYAAMTLNGILGLSILSYILLLGLCCQQGSKGNNRYGTDPLDSSVPAQDFINPEHLEMPEYLGDPWRKFKAKHDRQNSKNADPNSSESSAQNTQSSEDNATK</sequence>
<dbReference type="Pfam" id="PF05656">
    <property type="entry name" value="DUF805"/>
    <property type="match status" value="1"/>
</dbReference>
<feature type="transmembrane region" description="Helical" evidence="2">
    <location>
        <begin position="27"/>
        <end position="47"/>
    </location>
</feature>
<keyword evidence="2" id="KW-0812">Transmembrane</keyword>
<evidence type="ECO:0000313" key="3">
    <source>
        <dbReference type="EMBL" id="HIX57201.1"/>
    </source>
</evidence>
<keyword evidence="2" id="KW-0472">Membrane</keyword>
<accession>A0A9D1WDJ7</accession>
<feature type="transmembrane region" description="Helical" evidence="2">
    <location>
        <begin position="83"/>
        <end position="105"/>
    </location>
</feature>
<dbReference type="GO" id="GO:0005886">
    <property type="term" value="C:plasma membrane"/>
    <property type="evidence" value="ECO:0007669"/>
    <property type="project" value="TreeGrafter"/>
</dbReference>
<evidence type="ECO:0000313" key="4">
    <source>
        <dbReference type="Proteomes" id="UP000886829"/>
    </source>
</evidence>
<protein>
    <submittedName>
        <fullName evidence="3">DUF805 domain-containing protein</fullName>
    </submittedName>
</protein>
<feature type="transmembrane region" description="Helical" evidence="2">
    <location>
        <begin position="111"/>
        <end position="132"/>
    </location>
</feature>